<feature type="region of interest" description="Disordered" evidence="2">
    <location>
        <begin position="47"/>
        <end position="160"/>
    </location>
</feature>
<feature type="non-terminal residue" evidence="3">
    <location>
        <position position="1285"/>
    </location>
</feature>
<dbReference type="InterPro" id="IPR013378">
    <property type="entry name" value="InlB-like_B-rpt"/>
</dbReference>
<name>A0A1I7ICH7_9FIRM</name>
<proteinExistence type="predicted"/>
<dbReference type="Pfam" id="PF09479">
    <property type="entry name" value="Flg_new"/>
    <property type="match status" value="4"/>
</dbReference>
<keyword evidence="4" id="KW-1185">Reference proteome</keyword>
<dbReference type="STRING" id="155865.SAMN05216515_1401"/>
<feature type="compositionally biased region" description="Low complexity" evidence="2">
    <location>
        <begin position="47"/>
        <end position="57"/>
    </location>
</feature>
<evidence type="ECO:0000313" key="4">
    <source>
        <dbReference type="Proteomes" id="UP000198817"/>
    </source>
</evidence>
<accession>A0A1I7ICH7</accession>
<dbReference type="NCBIfam" id="TIGR02543">
    <property type="entry name" value="List_Bact_rpt"/>
    <property type="match status" value="2"/>
</dbReference>
<gene>
    <name evidence="3" type="ORF">SAMN05216508_13910</name>
</gene>
<dbReference type="RefSeq" id="WP_143099269.1">
    <property type="nucleotide sequence ID" value="NZ_FPBT01000039.1"/>
</dbReference>
<comment type="subcellular location">
    <subcellularLocation>
        <location evidence="1">Cell envelope</location>
    </subcellularLocation>
</comment>
<sequence>MRSERHRTKKRCRSPIVRRVSVLLLTAMVLMLYTFSGFSAFAENPQAEQQTEQMMEASSGQETAQTDVSNQIQQASEGSGEEKAASEEQETSSAAAEKKDAVSGETASDEVESEKEKAGEVKSDEEKSDGEKSGEKEKEEALEKEEMPAQQFSGSASNGVSVRASVSEGVFPEGTRMTVSAVSDSVARNAAEKAASEDTVVSDAVGVDISFANRAGEEIEPADGQRVSVTLSLDAQLRGETFRVLHQSDSGDVSVVSGSAQAEGAAFSAQSFSIYVISGEGSDKNPAIGTYQFHDSDGNILDTQKVKNGETLYAPKTPEKSGYIFRGWAKDASGNTVDFKAEKSWTASVSSTETVDLYPVFEEKHYVFFYDSNGEDGRVFLTREGVKGDSIGTSDVILPISSDEAVTGWYTDKDLTRKVDRVELSGENVKLYPKIEKGHYITFETGAGASYIQPQFVSASGKTGAPAEPTRPGYTFAGWYAAETGGTEFEFGNGLPADLTLHARWKPEKNVKYLVIHWQQNANDDGYSYKESEDLSGTAGDTTAAAAKEYPGFRLKETIRQETIRGDGATIVNVYYDREEYSVKFFKSERVLTWRGFEYKWNELYEITARYGANISRQWPENISIWGTKKGKFGEGESPYQSGISTMPLNGAEFYYVSQNGKRTYNLNYWLEGLDGKYTLDHTDSFKSDGRRWETTKEDHYDINGFTYTNNVEDGSRFEEVGEWHTYTYEVNFKYKRNSYDIHFINNGGENKSRAFKYGADISQAGFEPKRPTSVPEEYVFEGWYDNEDYAGDAFDFREKTMPADNITLYAKWTAPSYRVSVHDVDGNVKKTIDVDYDKTITRDQVGDVELPDGSKWIGWAVKNGENYTVFNFNTKIHGDLDLYPYYLSTARYTVTYNVNGGEGLVTDPKSYSKEAHADIQEGAAITPPQGKVFLNWNTKADGTGTTYYPGDRVTVGENLILYAQYGETSKTTTLVYKANYPAGSSDTTPPDRLQIVNGKTDLSNNTEFSLQSGSIFEAPEGYYFTGWKDGSGNSFHAGDSVVVDNTTENVLYAQWEKKKELEIRVTGRSAAVIYDGTERSVSGYDVTYRLSDQLSDQWRIGLPAGLVMNCSETAKAAGTDAGTYPMGLSERAFGITGEMADQYTIRIQVTDGSLTINPKALTLTGESGTITYDGNPHTLDGIKADGLISGHELKGITYAATGTDAGTYEGEFTGGAKVMAGDADVTKNYKITKTPGTLTISKQKEATVTIRGSKEEKTYTGEKQSVEGFQVDGPQDISVKLKSG</sequence>
<reference evidence="3 4" key="1">
    <citation type="submission" date="2016-10" db="EMBL/GenBank/DDBJ databases">
        <authorList>
            <person name="de Groot N.N."/>
        </authorList>
    </citation>
    <scope>NUCLEOTIDE SEQUENCE [LARGE SCALE GENOMIC DNA]</scope>
    <source>
        <strain evidence="3 4">KHGC13</strain>
    </source>
</reference>
<evidence type="ECO:0000256" key="2">
    <source>
        <dbReference type="SAM" id="MobiDB-lite"/>
    </source>
</evidence>
<dbReference type="GO" id="GO:0030313">
    <property type="term" value="C:cell envelope"/>
    <property type="evidence" value="ECO:0007669"/>
    <property type="project" value="UniProtKB-SubCell"/>
</dbReference>
<dbReference type="InterPro" id="IPR042229">
    <property type="entry name" value="Listeria/Bacterioides_rpt_sf"/>
</dbReference>
<organism evidence="3 4">
    <name type="scientific">Eubacterium pyruvativorans</name>
    <dbReference type="NCBI Taxonomy" id="155865"/>
    <lineage>
        <taxon>Bacteria</taxon>
        <taxon>Bacillati</taxon>
        <taxon>Bacillota</taxon>
        <taxon>Clostridia</taxon>
        <taxon>Eubacteriales</taxon>
        <taxon>Eubacteriaceae</taxon>
        <taxon>Eubacterium</taxon>
    </lineage>
</organism>
<dbReference type="EMBL" id="FPBT01000039">
    <property type="protein sequence ID" value="SFU70617.1"/>
    <property type="molecule type" value="Genomic_DNA"/>
</dbReference>
<evidence type="ECO:0000256" key="1">
    <source>
        <dbReference type="ARBA" id="ARBA00004196"/>
    </source>
</evidence>
<feature type="compositionally biased region" description="Polar residues" evidence="2">
    <location>
        <begin position="58"/>
        <end position="73"/>
    </location>
</feature>
<dbReference type="Proteomes" id="UP000198817">
    <property type="component" value="Unassembled WGS sequence"/>
</dbReference>
<protein>
    <submittedName>
        <fullName evidence="3">Listeria/Bacterioides repeat-containing protein</fullName>
    </submittedName>
</protein>
<dbReference type="Gene3D" id="2.60.40.4270">
    <property type="entry name" value="Listeria-Bacteroides repeat domain"/>
    <property type="match status" value="4"/>
</dbReference>
<dbReference type="OrthoDB" id="1741965at2"/>
<evidence type="ECO:0000313" key="3">
    <source>
        <dbReference type="EMBL" id="SFU70617.1"/>
    </source>
</evidence>
<feature type="compositionally biased region" description="Polar residues" evidence="2">
    <location>
        <begin position="150"/>
        <end position="160"/>
    </location>
</feature>
<feature type="compositionally biased region" description="Basic and acidic residues" evidence="2">
    <location>
        <begin position="114"/>
        <end position="147"/>
    </location>
</feature>